<dbReference type="AlphaFoldDB" id="A0A5C8HQP2"/>
<evidence type="ECO:0000313" key="2">
    <source>
        <dbReference type="EMBL" id="TXK06324.1"/>
    </source>
</evidence>
<keyword evidence="3" id="KW-1185">Reference proteome</keyword>
<comment type="caution">
    <text evidence="2">The sequence shown here is derived from an EMBL/GenBank/DDBJ whole genome shotgun (WGS) entry which is preliminary data.</text>
</comment>
<dbReference type="Pfam" id="PF06013">
    <property type="entry name" value="WXG100"/>
    <property type="match status" value="1"/>
</dbReference>
<accession>A0A5C8HQP2</accession>
<organism evidence="2 3">
    <name type="scientific">Microbacterium mitrae</name>
    <dbReference type="NCBI Taxonomy" id="664640"/>
    <lineage>
        <taxon>Bacteria</taxon>
        <taxon>Bacillati</taxon>
        <taxon>Actinomycetota</taxon>
        <taxon>Actinomycetes</taxon>
        <taxon>Micrococcales</taxon>
        <taxon>Microbacteriaceae</taxon>
        <taxon>Microbacterium</taxon>
    </lineage>
</organism>
<dbReference type="Proteomes" id="UP000321196">
    <property type="component" value="Unassembled WGS sequence"/>
</dbReference>
<dbReference type="InterPro" id="IPR036689">
    <property type="entry name" value="ESAT-6-like_sf"/>
</dbReference>
<protein>
    <recommendedName>
        <fullName evidence="1">ESAT-6-like protein</fullName>
    </recommendedName>
</protein>
<name>A0A5C8HQP2_9MICO</name>
<comment type="similarity">
    <text evidence="1">Belongs to the WXG100 family.</text>
</comment>
<gene>
    <name evidence="2" type="ORF">FVP60_05025</name>
</gene>
<reference evidence="2 3" key="1">
    <citation type="submission" date="2019-08" db="EMBL/GenBank/DDBJ databases">
        <authorList>
            <person name="Dong K."/>
        </authorList>
    </citation>
    <scope>NUCLEOTIDE SEQUENCE [LARGE SCALE GENOMIC DNA]</scope>
    <source>
        <strain evidence="2 3">M4-8</strain>
    </source>
</reference>
<dbReference type="NCBIfam" id="TIGR03930">
    <property type="entry name" value="WXG100_ESAT6"/>
    <property type="match status" value="1"/>
</dbReference>
<dbReference type="EMBL" id="VRSW01000001">
    <property type="protein sequence ID" value="TXK06324.1"/>
    <property type="molecule type" value="Genomic_DNA"/>
</dbReference>
<evidence type="ECO:0000313" key="3">
    <source>
        <dbReference type="Proteomes" id="UP000321196"/>
    </source>
</evidence>
<dbReference type="InterPro" id="IPR010310">
    <property type="entry name" value="T7SS_ESAT-6-like"/>
</dbReference>
<sequence length="96" mass="10352">MDSFSVNPAALETLASEIRTNDRRIDAALAELKSKVDKLSAAWDGDAKAAYANAQAQWTKSITAMNVLLARISTETTNIQQGYMQQDKASAGRFGA</sequence>
<dbReference type="RefSeq" id="WP_147825129.1">
    <property type="nucleotide sequence ID" value="NZ_BAAARG010000001.1"/>
</dbReference>
<proteinExistence type="inferred from homology"/>
<evidence type="ECO:0000256" key="1">
    <source>
        <dbReference type="RuleBase" id="RU362001"/>
    </source>
</evidence>
<dbReference type="Gene3D" id="1.10.287.1060">
    <property type="entry name" value="ESAT-6-like"/>
    <property type="match status" value="1"/>
</dbReference>
<dbReference type="SUPFAM" id="SSF140453">
    <property type="entry name" value="EsxAB dimer-like"/>
    <property type="match status" value="1"/>
</dbReference>